<gene>
    <name evidence="1" type="ORF">BTN85_1618</name>
</gene>
<proteinExistence type="predicted"/>
<keyword evidence="2" id="KW-1185">Reference proteome</keyword>
<dbReference type="EMBL" id="MSDW01000001">
    <property type="protein sequence ID" value="OKY79112.1"/>
    <property type="molecule type" value="Genomic_DNA"/>
</dbReference>
<dbReference type="AlphaFoldDB" id="A0A1Q6DXS0"/>
<protein>
    <submittedName>
        <fullName evidence="1">Uncharacterized protein</fullName>
    </submittedName>
</protein>
<dbReference type="InParanoid" id="A0A1Q6DXS0"/>
<organism evidence="1 2">
    <name type="scientific">Methanohalarchaeum thermophilum</name>
    <dbReference type="NCBI Taxonomy" id="1903181"/>
    <lineage>
        <taxon>Archaea</taxon>
        <taxon>Methanobacteriati</taxon>
        <taxon>Methanobacteriota</taxon>
        <taxon>Methanonatronarchaeia</taxon>
        <taxon>Methanonatronarchaeales</taxon>
        <taxon>Methanonatronarchaeaceae</taxon>
        <taxon>Candidatus Methanohalarchaeum</taxon>
    </lineage>
</organism>
<dbReference type="Proteomes" id="UP000185744">
    <property type="component" value="Unassembled WGS sequence"/>
</dbReference>
<name>A0A1Q6DXS0_METT1</name>
<sequence length="68" mass="7930">MSPENKCKPWEPARNGEPCSPWKTIVQQGTNLGYRSCEWIEAPSKILILVGEEVTNYLRKLRFFLNDF</sequence>
<dbReference type="STRING" id="1903181.BTN85_1618"/>
<accession>A0A1Q6DXS0</accession>
<evidence type="ECO:0000313" key="1">
    <source>
        <dbReference type="EMBL" id="OKY79112.1"/>
    </source>
</evidence>
<evidence type="ECO:0000313" key="2">
    <source>
        <dbReference type="Proteomes" id="UP000185744"/>
    </source>
</evidence>
<comment type="caution">
    <text evidence="1">The sequence shown here is derived from an EMBL/GenBank/DDBJ whole genome shotgun (WGS) entry which is preliminary data.</text>
</comment>
<reference evidence="1" key="1">
    <citation type="submission" date="2016-12" db="EMBL/GenBank/DDBJ databases">
        <title>Discovery of methanogenic haloarchaea.</title>
        <authorList>
            <person name="Sorokin D.Y."/>
            <person name="Makarova K.S."/>
            <person name="Abbas B."/>
            <person name="Ferrer M."/>
            <person name="Golyshin P.N."/>
        </authorList>
    </citation>
    <scope>NUCLEOTIDE SEQUENCE [LARGE SCALE GENOMIC DNA]</scope>
    <source>
        <strain evidence="1">HMET1</strain>
    </source>
</reference>